<evidence type="ECO:0008006" key="3">
    <source>
        <dbReference type="Google" id="ProtNLM"/>
    </source>
</evidence>
<dbReference type="AlphaFoldDB" id="A0A6A4IGW4"/>
<protein>
    <recommendedName>
        <fullName evidence="3">F-box domain-containing protein</fullName>
    </recommendedName>
</protein>
<dbReference type="Proteomes" id="UP000799118">
    <property type="component" value="Unassembled WGS sequence"/>
</dbReference>
<evidence type="ECO:0000313" key="1">
    <source>
        <dbReference type="EMBL" id="KAE9407865.1"/>
    </source>
</evidence>
<proteinExistence type="predicted"/>
<keyword evidence="2" id="KW-1185">Reference proteome</keyword>
<sequence>MAVTRYLAQPRIEDPIWLEPSDVSFLRTRISEAEAKLQSIDDEISKSAKLVEIASLRNILSLVRRAPPEILSEIFEFVCAHWGFDFIKTMRCALVLAAVCAARRKVALATPRIWSTISLRNDEVCRVVNKEQKDEDDFEPEVAVDVDWVPEWITRSQGPLDVILDCFTAKEYDFAAGLLLDPILQFCHRIRSLDLTGLPPSFLDLYSLPSSSLPLLEKVSLTLAIDDEDFDDEFGGWLTLLPRRSEVFLGALKL</sequence>
<dbReference type="EMBL" id="ML769393">
    <property type="protein sequence ID" value="KAE9407865.1"/>
    <property type="molecule type" value="Genomic_DNA"/>
</dbReference>
<accession>A0A6A4IGW4</accession>
<gene>
    <name evidence="1" type="ORF">BT96DRAFT_914245</name>
</gene>
<name>A0A6A4IGW4_9AGAR</name>
<evidence type="ECO:0000313" key="2">
    <source>
        <dbReference type="Proteomes" id="UP000799118"/>
    </source>
</evidence>
<reference evidence="1" key="1">
    <citation type="journal article" date="2019" name="Environ. Microbiol.">
        <title>Fungal ecological strategies reflected in gene transcription - a case study of two litter decomposers.</title>
        <authorList>
            <person name="Barbi F."/>
            <person name="Kohler A."/>
            <person name="Barry K."/>
            <person name="Baskaran P."/>
            <person name="Daum C."/>
            <person name="Fauchery L."/>
            <person name="Ihrmark K."/>
            <person name="Kuo A."/>
            <person name="LaButti K."/>
            <person name="Lipzen A."/>
            <person name="Morin E."/>
            <person name="Grigoriev I.V."/>
            <person name="Henrissat B."/>
            <person name="Lindahl B."/>
            <person name="Martin F."/>
        </authorList>
    </citation>
    <scope>NUCLEOTIDE SEQUENCE</scope>
    <source>
        <strain evidence="1">JB14</strain>
    </source>
</reference>
<organism evidence="1 2">
    <name type="scientific">Gymnopus androsaceus JB14</name>
    <dbReference type="NCBI Taxonomy" id="1447944"/>
    <lineage>
        <taxon>Eukaryota</taxon>
        <taxon>Fungi</taxon>
        <taxon>Dikarya</taxon>
        <taxon>Basidiomycota</taxon>
        <taxon>Agaricomycotina</taxon>
        <taxon>Agaricomycetes</taxon>
        <taxon>Agaricomycetidae</taxon>
        <taxon>Agaricales</taxon>
        <taxon>Marasmiineae</taxon>
        <taxon>Omphalotaceae</taxon>
        <taxon>Gymnopus</taxon>
    </lineage>
</organism>
<dbReference type="OrthoDB" id="2269034at2759"/>